<keyword evidence="5 6" id="KW-0949">S-adenosyl-L-methionine</keyword>
<evidence type="ECO:0000256" key="2">
    <source>
        <dbReference type="ARBA" id="ARBA00008138"/>
    </source>
</evidence>
<dbReference type="RefSeq" id="WP_073873348.1">
    <property type="nucleotide sequence ID" value="NZ_MPNT01000005.1"/>
</dbReference>
<dbReference type="InterPro" id="IPR029063">
    <property type="entry name" value="SAM-dependent_MTases_sf"/>
</dbReference>
<dbReference type="EC" id="2.1.1.-" evidence="6"/>
<protein>
    <recommendedName>
        <fullName evidence="6">S-adenosyl-L-methionine-dependent methyltransferase</fullName>
        <ecNumber evidence="6">2.1.1.-</ecNumber>
    </recommendedName>
</protein>
<dbReference type="PANTHER" id="PTHR43619:SF2">
    <property type="entry name" value="S-ADENOSYL-L-METHIONINE-DEPENDENT METHYLTRANSFERASES SUPERFAMILY PROTEIN"/>
    <property type="match status" value="1"/>
</dbReference>
<evidence type="ECO:0000313" key="8">
    <source>
        <dbReference type="EMBL" id="OJZ74648.1"/>
    </source>
</evidence>
<dbReference type="EMBL" id="MPNT01000005">
    <property type="protein sequence ID" value="OJZ74648.1"/>
    <property type="molecule type" value="Genomic_DNA"/>
</dbReference>
<proteinExistence type="inferred from homology"/>
<dbReference type="Pfam" id="PF04072">
    <property type="entry name" value="LCM"/>
    <property type="match status" value="1"/>
</dbReference>
<evidence type="ECO:0000256" key="3">
    <source>
        <dbReference type="ARBA" id="ARBA00022603"/>
    </source>
</evidence>
<keyword evidence="4 8" id="KW-0808">Transferase</keyword>
<dbReference type="AlphaFoldDB" id="A0A1Q4HYB9"/>
<evidence type="ECO:0000256" key="1">
    <source>
        <dbReference type="ARBA" id="ARBA00003907"/>
    </source>
</evidence>
<feature type="compositionally biased region" description="Polar residues" evidence="7">
    <location>
        <begin position="66"/>
        <end position="80"/>
    </location>
</feature>
<dbReference type="InterPro" id="IPR007213">
    <property type="entry name" value="Ppm1/Ppm2/Tcmp"/>
</dbReference>
<dbReference type="GO" id="GO:0032259">
    <property type="term" value="P:methylation"/>
    <property type="evidence" value="ECO:0007669"/>
    <property type="project" value="UniProtKB-KW"/>
</dbReference>
<comment type="caution">
    <text evidence="8">The sequence shown here is derived from an EMBL/GenBank/DDBJ whole genome shotgun (WGS) entry which is preliminary data.</text>
</comment>
<evidence type="ECO:0000313" key="9">
    <source>
        <dbReference type="Proteomes" id="UP000186438"/>
    </source>
</evidence>
<dbReference type="NCBIfam" id="TIGR00027">
    <property type="entry name" value="mthyl_TIGR00027"/>
    <property type="match status" value="1"/>
</dbReference>
<comment type="function">
    <text evidence="1 6">Exhibits S-adenosyl-L-methionine-dependent methyltransferase activity.</text>
</comment>
<comment type="similarity">
    <text evidence="2 6">Belongs to the UPF0677 family.</text>
</comment>
<accession>A0A1Q4HYB9</accession>
<dbReference type="Proteomes" id="UP000186438">
    <property type="component" value="Unassembled WGS sequence"/>
</dbReference>
<name>A0A1Q4HYB9_9MYCO</name>
<sequence>MARTADDSWDIASGVGATAVMVALARAAETASANPLIQDPYAELLVSADELEHVRAQAAADWNGPASDSATTSNPNPTHRQNMINYQAVRTHFFDAYLLDASAAGIHQVVNLAAGLDSRAYRLQWAPATIIFEIDLPKVLEYKATTLARHGVSPTADLRPVAADLRHNWPQTLRDSGFDVSRPAVWLAEGLMPFLPAKAHSTMFTAIDQLSRAGSRAAVEIFGVDGEAKRPQNKLTSENTSASRQRHVSASGFDTSSLWFDDEGRPDCAEWFATHQWTTNITGARQEAVRLGRAPRTHRRPFTYRFVTATKSQQ</sequence>
<evidence type="ECO:0000256" key="7">
    <source>
        <dbReference type="SAM" id="MobiDB-lite"/>
    </source>
</evidence>
<organism evidence="8 9">
    <name type="scientific">Mycobacterium paraffinicum</name>
    <dbReference type="NCBI Taxonomy" id="53378"/>
    <lineage>
        <taxon>Bacteria</taxon>
        <taxon>Bacillati</taxon>
        <taxon>Actinomycetota</taxon>
        <taxon>Actinomycetes</taxon>
        <taxon>Mycobacteriales</taxon>
        <taxon>Mycobacteriaceae</taxon>
        <taxon>Mycobacterium</taxon>
    </lineage>
</organism>
<dbReference type="STRING" id="53378.BRW65_08000"/>
<evidence type="ECO:0000256" key="4">
    <source>
        <dbReference type="ARBA" id="ARBA00022679"/>
    </source>
</evidence>
<feature type="region of interest" description="Disordered" evidence="7">
    <location>
        <begin position="60"/>
        <end position="80"/>
    </location>
</feature>
<dbReference type="Gene3D" id="3.40.50.150">
    <property type="entry name" value="Vaccinia Virus protein VP39"/>
    <property type="match status" value="1"/>
</dbReference>
<dbReference type="SUPFAM" id="SSF53335">
    <property type="entry name" value="S-adenosyl-L-methionine-dependent methyltransferases"/>
    <property type="match status" value="1"/>
</dbReference>
<keyword evidence="9" id="KW-1185">Reference proteome</keyword>
<dbReference type="GO" id="GO:0008168">
    <property type="term" value="F:methyltransferase activity"/>
    <property type="evidence" value="ECO:0007669"/>
    <property type="project" value="UniProtKB-UniRule"/>
</dbReference>
<reference evidence="8 9" key="1">
    <citation type="submission" date="2016-11" db="EMBL/GenBank/DDBJ databases">
        <title>Genome sequences of unsequenced Mycobacteria.</title>
        <authorList>
            <person name="Greninger A.L."/>
            <person name="Fang F."/>
            <person name="Jerome K.R."/>
        </authorList>
    </citation>
    <scope>NUCLEOTIDE SEQUENCE [LARGE SCALE GENOMIC DNA]</scope>
    <source>
        <strain evidence="8 9">M11</strain>
    </source>
</reference>
<gene>
    <name evidence="8" type="ORF">BRW65_08000</name>
</gene>
<keyword evidence="3 6" id="KW-0489">Methyltransferase</keyword>
<dbReference type="PANTHER" id="PTHR43619">
    <property type="entry name" value="S-ADENOSYL-L-METHIONINE-DEPENDENT METHYLTRANSFERASE YKTD-RELATED"/>
    <property type="match status" value="1"/>
</dbReference>
<dbReference type="OrthoDB" id="9806164at2"/>
<dbReference type="InterPro" id="IPR011610">
    <property type="entry name" value="SAM_mthyl_Trfase_ML2640-like"/>
</dbReference>
<evidence type="ECO:0000256" key="6">
    <source>
        <dbReference type="RuleBase" id="RU362030"/>
    </source>
</evidence>
<evidence type="ECO:0000256" key="5">
    <source>
        <dbReference type="ARBA" id="ARBA00022691"/>
    </source>
</evidence>